<proteinExistence type="predicted"/>
<evidence type="ECO:0000256" key="1">
    <source>
        <dbReference type="SAM" id="MobiDB-lite"/>
    </source>
</evidence>
<evidence type="ECO:0000313" key="3">
    <source>
        <dbReference type="Proteomes" id="UP000221168"/>
    </source>
</evidence>
<feature type="region of interest" description="Disordered" evidence="1">
    <location>
        <begin position="1"/>
        <end position="40"/>
    </location>
</feature>
<name>A0A2G1QM81_9HYPH</name>
<reference evidence="2 3" key="1">
    <citation type="submission" date="2017-10" db="EMBL/GenBank/DDBJ databases">
        <title>Sedimentibacterium mangrovi gen. nov., sp. nov., a novel member of family Phyllobacteriacea isolated from mangrove sediment.</title>
        <authorList>
            <person name="Liao H."/>
            <person name="Tian Y."/>
        </authorList>
    </citation>
    <scope>NUCLEOTIDE SEQUENCE [LARGE SCALE GENOMIC DNA]</scope>
    <source>
        <strain evidence="2 3">X9-2-2</strain>
    </source>
</reference>
<dbReference type="Proteomes" id="UP000221168">
    <property type="component" value="Unassembled WGS sequence"/>
</dbReference>
<accession>A0A2G1QM81</accession>
<gene>
    <name evidence="2" type="ORF">CSC94_13210</name>
</gene>
<comment type="caution">
    <text evidence="2">The sequence shown here is derived from an EMBL/GenBank/DDBJ whole genome shotgun (WGS) entry which is preliminary data.</text>
</comment>
<organism evidence="2 3">
    <name type="scientific">Zhengella mangrovi</name>
    <dbReference type="NCBI Taxonomy" id="1982044"/>
    <lineage>
        <taxon>Bacteria</taxon>
        <taxon>Pseudomonadati</taxon>
        <taxon>Pseudomonadota</taxon>
        <taxon>Alphaproteobacteria</taxon>
        <taxon>Hyphomicrobiales</taxon>
        <taxon>Notoacmeibacteraceae</taxon>
        <taxon>Zhengella</taxon>
    </lineage>
</organism>
<sequence length="69" mass="7760">MQESGMMDMSDERMEEWPGATPASLAPMPAGGHTIHGTLADHGARLDRIVKRLEPRERAEAQERVRFDE</sequence>
<dbReference type="AlphaFoldDB" id="A0A2G1QM81"/>
<keyword evidence="3" id="KW-1185">Reference proteome</keyword>
<protein>
    <submittedName>
        <fullName evidence="2">Uncharacterized protein</fullName>
    </submittedName>
</protein>
<dbReference type="EMBL" id="PDVP01000007">
    <property type="protein sequence ID" value="PHP66636.1"/>
    <property type="molecule type" value="Genomic_DNA"/>
</dbReference>
<evidence type="ECO:0000313" key="2">
    <source>
        <dbReference type="EMBL" id="PHP66636.1"/>
    </source>
</evidence>